<evidence type="ECO:0000256" key="2">
    <source>
        <dbReference type="PROSITE-ProRule" id="PRU00335"/>
    </source>
</evidence>
<evidence type="ECO:0000313" key="5">
    <source>
        <dbReference type="Proteomes" id="UP000265581"/>
    </source>
</evidence>
<dbReference type="EMBL" id="QUBR01000003">
    <property type="protein sequence ID" value="REK68874.1"/>
    <property type="molecule type" value="Genomic_DNA"/>
</dbReference>
<keyword evidence="5" id="KW-1185">Reference proteome</keyword>
<accession>A0A371NYV0</accession>
<gene>
    <name evidence="4" type="ORF">DX116_18600</name>
</gene>
<dbReference type="InterPro" id="IPR050109">
    <property type="entry name" value="HTH-type_TetR-like_transc_reg"/>
</dbReference>
<feature type="DNA-binding region" description="H-T-H motif" evidence="2">
    <location>
        <begin position="31"/>
        <end position="50"/>
    </location>
</feature>
<dbReference type="GO" id="GO:0000976">
    <property type="term" value="F:transcription cis-regulatory region binding"/>
    <property type="evidence" value="ECO:0007669"/>
    <property type="project" value="TreeGrafter"/>
</dbReference>
<feature type="domain" description="HTH tetR-type" evidence="3">
    <location>
        <begin position="8"/>
        <end position="68"/>
    </location>
</feature>
<dbReference type="GO" id="GO:0003700">
    <property type="term" value="F:DNA-binding transcription factor activity"/>
    <property type="evidence" value="ECO:0007669"/>
    <property type="project" value="TreeGrafter"/>
</dbReference>
<protein>
    <submittedName>
        <fullName evidence="4">TetR/AcrR family transcriptional regulator</fullName>
    </submittedName>
</protein>
<dbReference type="PROSITE" id="PS50977">
    <property type="entry name" value="HTH_TETR_2"/>
    <property type="match status" value="1"/>
</dbReference>
<evidence type="ECO:0000313" key="4">
    <source>
        <dbReference type="EMBL" id="REK68874.1"/>
    </source>
</evidence>
<organism evidence="4 5">
    <name type="scientific">Aeromicrobium endophyticum</name>
    <dbReference type="NCBI Taxonomy" id="2292704"/>
    <lineage>
        <taxon>Bacteria</taxon>
        <taxon>Bacillati</taxon>
        <taxon>Actinomycetota</taxon>
        <taxon>Actinomycetes</taxon>
        <taxon>Propionibacteriales</taxon>
        <taxon>Nocardioidaceae</taxon>
        <taxon>Aeromicrobium</taxon>
    </lineage>
</organism>
<proteinExistence type="predicted"/>
<dbReference type="RefSeq" id="WP_119705796.1">
    <property type="nucleotide sequence ID" value="NZ_JBHSOI010000001.1"/>
</dbReference>
<sequence length="199" mass="21203">MPTSYHHGSLREALVAEGRRQLEEEGARAISLRGLAKRIGVSHSAPVRHFSSRDELIDAIAADGFADLTRRLAAADTQHELSARLSTYAHAHVRFAVDNGALMQLMFAGGPGAGGSLTREAAERFFALGRSMLGERDVRGPGVTPYLLAGTLEGISALVIAGRLPLDQVDGVVDAAVQLMLPTIEEQLAEMDAVAPLRK</sequence>
<dbReference type="Gene3D" id="1.10.357.10">
    <property type="entry name" value="Tetracycline Repressor, domain 2"/>
    <property type="match status" value="1"/>
</dbReference>
<evidence type="ECO:0000256" key="1">
    <source>
        <dbReference type="ARBA" id="ARBA00023125"/>
    </source>
</evidence>
<comment type="caution">
    <text evidence="4">The sequence shown here is derived from an EMBL/GenBank/DDBJ whole genome shotgun (WGS) entry which is preliminary data.</text>
</comment>
<dbReference type="PANTHER" id="PTHR30055:SF220">
    <property type="entry name" value="TETR-FAMILY REGULATORY PROTEIN"/>
    <property type="match status" value="1"/>
</dbReference>
<dbReference type="SUPFAM" id="SSF48498">
    <property type="entry name" value="Tetracyclin repressor-like, C-terminal domain"/>
    <property type="match status" value="1"/>
</dbReference>
<dbReference type="PANTHER" id="PTHR30055">
    <property type="entry name" value="HTH-TYPE TRANSCRIPTIONAL REGULATOR RUTR"/>
    <property type="match status" value="1"/>
</dbReference>
<dbReference type="AlphaFoldDB" id="A0A371NYV0"/>
<dbReference type="Pfam" id="PF00440">
    <property type="entry name" value="TetR_N"/>
    <property type="match status" value="1"/>
</dbReference>
<name>A0A371NYV0_9ACTN</name>
<evidence type="ECO:0000259" key="3">
    <source>
        <dbReference type="PROSITE" id="PS50977"/>
    </source>
</evidence>
<keyword evidence="1 2" id="KW-0238">DNA-binding</keyword>
<reference evidence="4 5" key="1">
    <citation type="submission" date="2018-08" db="EMBL/GenBank/DDBJ databases">
        <title>Aeromicrobium sp. M2KJ-4, whole genome shotgun sequence.</title>
        <authorList>
            <person name="Tuo L."/>
        </authorList>
    </citation>
    <scope>NUCLEOTIDE SEQUENCE [LARGE SCALE GENOMIC DNA]</scope>
    <source>
        <strain evidence="4 5">M2KJ-4</strain>
    </source>
</reference>
<dbReference type="Proteomes" id="UP000265581">
    <property type="component" value="Unassembled WGS sequence"/>
</dbReference>
<dbReference type="SUPFAM" id="SSF46689">
    <property type="entry name" value="Homeodomain-like"/>
    <property type="match status" value="1"/>
</dbReference>
<dbReference type="InterPro" id="IPR001647">
    <property type="entry name" value="HTH_TetR"/>
</dbReference>
<dbReference type="InterPro" id="IPR036271">
    <property type="entry name" value="Tet_transcr_reg_TetR-rel_C_sf"/>
</dbReference>
<dbReference type="OrthoDB" id="3173376at2"/>
<dbReference type="InterPro" id="IPR009057">
    <property type="entry name" value="Homeodomain-like_sf"/>
</dbReference>